<dbReference type="Proteomes" id="UP000886885">
    <property type="component" value="Chromosome 8A"/>
</dbReference>
<evidence type="ECO:0000313" key="3">
    <source>
        <dbReference type="Proteomes" id="UP000886885"/>
    </source>
</evidence>
<dbReference type="AlphaFoldDB" id="A0A8X8CU19"/>
<keyword evidence="1" id="KW-0812">Transmembrane</keyword>
<comment type="caution">
    <text evidence="2">The sequence shown here is derived from an EMBL/GenBank/DDBJ whole genome shotgun (WGS) entry which is preliminary data.</text>
</comment>
<keyword evidence="3" id="KW-1185">Reference proteome</keyword>
<keyword evidence="1" id="KW-1133">Transmembrane helix</keyword>
<reference evidence="2" key="1">
    <citation type="journal article" date="2020" name="bioRxiv">
        <title>Hybrid origin of Populus tomentosa Carr. identified through genome sequencing and phylogenomic analysis.</title>
        <authorList>
            <person name="An X."/>
            <person name="Gao K."/>
            <person name="Chen Z."/>
            <person name="Li J."/>
            <person name="Yang X."/>
            <person name="Yang X."/>
            <person name="Zhou J."/>
            <person name="Guo T."/>
            <person name="Zhao T."/>
            <person name="Huang S."/>
            <person name="Miao D."/>
            <person name="Khan W.U."/>
            <person name="Rao P."/>
            <person name="Ye M."/>
            <person name="Lei B."/>
            <person name="Liao W."/>
            <person name="Wang J."/>
            <person name="Ji L."/>
            <person name="Li Y."/>
            <person name="Guo B."/>
            <person name="Mustafa N.S."/>
            <person name="Li S."/>
            <person name="Yun Q."/>
            <person name="Keller S.R."/>
            <person name="Mao J."/>
            <person name="Zhang R."/>
            <person name="Strauss S.H."/>
        </authorList>
    </citation>
    <scope>NUCLEOTIDE SEQUENCE</scope>
    <source>
        <strain evidence="2">GM15</strain>
        <tissue evidence="2">Leaf</tissue>
    </source>
</reference>
<protein>
    <submittedName>
        <fullName evidence="2">Uncharacterized protein</fullName>
    </submittedName>
</protein>
<sequence>MAWIIISPTVSDWSALCSVPQSSRLLPLSLPTYVALHRQRSKSLLPPIQLKRSHEESVQEGIRFHQLFFETVPVSSPSIQASEVSVSSPLSLSPTIRDRSGVVIVSSSSCLDGFGVEYFAGEEPISGAVFVTPSGPTELTTVAINWVFDLIAGFHGPEQWSFVSFSSVNTMLDYWQWLAHIEVRLSDGLLSIVAGSLELALQMFQAQRNNHAVCSWLLEFILVFACFAAAICRFSLLLFATGVVARSLGSYGDYPHYALYVDVMDSINLGEVLSPNAWTTDVVSSIAALLAFLVRLKEIERSFPFLVHS</sequence>
<organism evidence="2 3">
    <name type="scientific">Populus tomentosa</name>
    <name type="common">Chinese white poplar</name>
    <dbReference type="NCBI Taxonomy" id="118781"/>
    <lineage>
        <taxon>Eukaryota</taxon>
        <taxon>Viridiplantae</taxon>
        <taxon>Streptophyta</taxon>
        <taxon>Embryophyta</taxon>
        <taxon>Tracheophyta</taxon>
        <taxon>Spermatophyta</taxon>
        <taxon>Magnoliopsida</taxon>
        <taxon>eudicotyledons</taxon>
        <taxon>Gunneridae</taxon>
        <taxon>Pentapetalae</taxon>
        <taxon>rosids</taxon>
        <taxon>fabids</taxon>
        <taxon>Malpighiales</taxon>
        <taxon>Salicaceae</taxon>
        <taxon>Saliceae</taxon>
        <taxon>Populus</taxon>
    </lineage>
</organism>
<keyword evidence="1" id="KW-0472">Membrane</keyword>
<dbReference type="EMBL" id="JAAWWB010000015">
    <property type="protein sequence ID" value="KAG6766599.1"/>
    <property type="molecule type" value="Genomic_DNA"/>
</dbReference>
<feature type="transmembrane region" description="Helical" evidence="1">
    <location>
        <begin position="216"/>
        <end position="240"/>
    </location>
</feature>
<gene>
    <name evidence="2" type="ORF">POTOM_030688</name>
</gene>
<evidence type="ECO:0000256" key="1">
    <source>
        <dbReference type="SAM" id="Phobius"/>
    </source>
</evidence>
<accession>A0A8X8CU19</accession>
<name>A0A8X8CU19_POPTO</name>
<evidence type="ECO:0000313" key="2">
    <source>
        <dbReference type="EMBL" id="KAG6766599.1"/>
    </source>
</evidence>
<proteinExistence type="predicted"/>